<dbReference type="InterPro" id="IPR004843">
    <property type="entry name" value="Calcineurin-like_PHP"/>
</dbReference>
<keyword evidence="7" id="KW-0233">DNA recombination</keyword>
<dbReference type="InterPro" id="IPR026843">
    <property type="entry name" value="SbcD_C"/>
</dbReference>
<accession>A0A2T3N208</accession>
<name>A0A2T3N208_9GAMM</name>
<dbReference type="AlphaFoldDB" id="A0A2T3N208"/>
<evidence type="ECO:0000256" key="6">
    <source>
        <dbReference type="ARBA" id="ARBA00022839"/>
    </source>
</evidence>
<comment type="function">
    <text evidence="7">SbcCD cleaves DNA hairpin structures. These structures can inhibit DNA replication and are intermediates in certain DNA recombination reactions. The complex acts as a 3'-&gt;5' double strand exonuclease that can open hairpins. It also has a 5' single-strand endonuclease activity.</text>
</comment>
<gene>
    <name evidence="7" type="primary">sbcD</name>
    <name evidence="10" type="ORF">C9I89_07315</name>
</gene>
<evidence type="ECO:0000313" key="11">
    <source>
        <dbReference type="Proteomes" id="UP000240904"/>
    </source>
</evidence>
<keyword evidence="11" id="KW-1185">Reference proteome</keyword>
<organism evidence="10 11">
    <name type="scientific">Photobacterium lipolyticum</name>
    <dbReference type="NCBI Taxonomy" id="266810"/>
    <lineage>
        <taxon>Bacteria</taxon>
        <taxon>Pseudomonadati</taxon>
        <taxon>Pseudomonadota</taxon>
        <taxon>Gammaproteobacteria</taxon>
        <taxon>Vibrionales</taxon>
        <taxon>Vibrionaceae</taxon>
        <taxon>Photobacterium</taxon>
    </lineage>
</organism>
<dbReference type="Proteomes" id="UP000240904">
    <property type="component" value="Unassembled WGS sequence"/>
</dbReference>
<dbReference type="GO" id="GO:0006310">
    <property type="term" value="P:DNA recombination"/>
    <property type="evidence" value="ECO:0007669"/>
    <property type="project" value="UniProtKB-KW"/>
</dbReference>
<dbReference type="InterPro" id="IPR050535">
    <property type="entry name" value="DNA_Repair-Maintenance_Comp"/>
</dbReference>
<evidence type="ECO:0000313" key="10">
    <source>
        <dbReference type="EMBL" id="PSW06308.1"/>
    </source>
</evidence>
<dbReference type="NCBIfam" id="NF008206">
    <property type="entry name" value="PRK10966.1"/>
    <property type="match status" value="1"/>
</dbReference>
<evidence type="ECO:0000259" key="8">
    <source>
        <dbReference type="Pfam" id="PF00149"/>
    </source>
</evidence>
<keyword evidence="7" id="KW-0255">Endonuclease</keyword>
<dbReference type="GO" id="GO:0008408">
    <property type="term" value="F:3'-5' exonuclease activity"/>
    <property type="evidence" value="ECO:0007669"/>
    <property type="project" value="InterPro"/>
</dbReference>
<dbReference type="Pfam" id="PF12320">
    <property type="entry name" value="SbcD_C"/>
    <property type="match status" value="1"/>
</dbReference>
<evidence type="ECO:0000256" key="7">
    <source>
        <dbReference type="RuleBase" id="RU363069"/>
    </source>
</evidence>
<dbReference type="InterPro" id="IPR029052">
    <property type="entry name" value="Metallo-depent_PP-like"/>
</dbReference>
<evidence type="ECO:0000259" key="9">
    <source>
        <dbReference type="Pfam" id="PF12320"/>
    </source>
</evidence>
<evidence type="ECO:0000256" key="2">
    <source>
        <dbReference type="ARBA" id="ARBA00011322"/>
    </source>
</evidence>
<evidence type="ECO:0000256" key="4">
    <source>
        <dbReference type="ARBA" id="ARBA00022722"/>
    </source>
</evidence>
<sequence>MRILHTSDWHLGQHFITKSRAAEHHAFITWLLEQIVQHQIDAVIIAGDVFDTGAPPSYARELYNRFVVEINKLGCQLVVLGGNHDSVSTLDESKGLLAYLNTQVIAKVQPDLDEQIVVLNNQQGEAGAVLCAIPFIRPRDVMISQAGESGAEKQQALGKAISEHYQELYQRAVKKRSEFTQPLPIIATGHLTAMGVKSSDSVRDIYIGTLEAFPASAFPPADYIALGHIHRPQVVAKSDHIRYCGSPIPLSFDELGSQKQVLVAEFNDGKLAKLDALEVPQFQPMQVIKGDLDSIETQLNTLAGYDGALPIWLYIEVETQDYLNDLQQRIQAMTAELNVEVLQLRRSRTNRQAQIEREEKEMLAELTPLDVFERRLAQEQFDTEQDQQRITRIRQTFCDIVEEVTEPASDLEGKA</sequence>
<dbReference type="GO" id="GO:0004519">
    <property type="term" value="F:endonuclease activity"/>
    <property type="evidence" value="ECO:0007669"/>
    <property type="project" value="UniProtKB-KW"/>
</dbReference>
<evidence type="ECO:0000256" key="5">
    <source>
        <dbReference type="ARBA" id="ARBA00022801"/>
    </source>
</evidence>
<dbReference type="Pfam" id="PF00149">
    <property type="entry name" value="Metallophos"/>
    <property type="match status" value="1"/>
</dbReference>
<dbReference type="CDD" id="cd00840">
    <property type="entry name" value="MPP_Mre11_N"/>
    <property type="match status" value="1"/>
</dbReference>
<dbReference type="EMBL" id="PYMC01000003">
    <property type="protein sequence ID" value="PSW06308.1"/>
    <property type="molecule type" value="Genomic_DNA"/>
</dbReference>
<keyword evidence="5 7" id="KW-0378">Hydrolase</keyword>
<feature type="domain" description="Nuclease SbcCD subunit D C-terminal" evidence="9">
    <location>
        <begin position="282"/>
        <end position="379"/>
    </location>
</feature>
<comment type="caution">
    <text evidence="10">The sequence shown here is derived from an EMBL/GenBank/DDBJ whole genome shotgun (WGS) entry which is preliminary data.</text>
</comment>
<dbReference type="SUPFAM" id="SSF56300">
    <property type="entry name" value="Metallo-dependent phosphatases"/>
    <property type="match status" value="1"/>
</dbReference>
<dbReference type="PANTHER" id="PTHR30337">
    <property type="entry name" value="COMPONENT OF ATP-DEPENDENT DSDNA EXONUCLEASE"/>
    <property type="match status" value="1"/>
</dbReference>
<keyword evidence="4 7" id="KW-0540">Nuclease</keyword>
<dbReference type="PANTHER" id="PTHR30337:SF0">
    <property type="entry name" value="NUCLEASE SBCCD SUBUNIT D"/>
    <property type="match status" value="1"/>
</dbReference>
<comment type="similarity">
    <text evidence="1 7">Belongs to the SbcD family.</text>
</comment>
<dbReference type="Gene3D" id="3.60.21.10">
    <property type="match status" value="1"/>
</dbReference>
<feature type="domain" description="Calcineurin-like phosphoesterase" evidence="8">
    <location>
        <begin position="1"/>
        <end position="232"/>
    </location>
</feature>
<comment type="subunit">
    <text evidence="2 7">Heterodimer of SbcC and SbcD.</text>
</comment>
<reference evidence="10 11" key="1">
    <citation type="submission" date="2018-03" db="EMBL/GenBank/DDBJ databases">
        <title>Whole genome sequencing of Histamine producing bacteria.</title>
        <authorList>
            <person name="Butler K."/>
        </authorList>
    </citation>
    <scope>NUCLEOTIDE SEQUENCE [LARGE SCALE GENOMIC DNA]</scope>
    <source>
        <strain evidence="10 11">DSM 16190</strain>
    </source>
</reference>
<dbReference type="InterPro" id="IPR041796">
    <property type="entry name" value="Mre11_N"/>
</dbReference>
<protein>
    <recommendedName>
        <fullName evidence="3 7">Nuclease SbcCD subunit D</fullName>
    </recommendedName>
</protein>
<evidence type="ECO:0000256" key="3">
    <source>
        <dbReference type="ARBA" id="ARBA00013365"/>
    </source>
</evidence>
<dbReference type="NCBIfam" id="TIGR00619">
    <property type="entry name" value="sbcd"/>
    <property type="match status" value="1"/>
</dbReference>
<keyword evidence="7" id="KW-0235">DNA replication</keyword>
<keyword evidence="6 7" id="KW-0269">Exonuclease</keyword>
<dbReference type="RefSeq" id="WP_107282687.1">
    <property type="nucleotide sequence ID" value="NZ_PYMC01000003.1"/>
</dbReference>
<dbReference type="GO" id="GO:0006260">
    <property type="term" value="P:DNA replication"/>
    <property type="evidence" value="ECO:0007669"/>
    <property type="project" value="UniProtKB-KW"/>
</dbReference>
<proteinExistence type="inferred from homology"/>
<dbReference type="Gene3D" id="3.30.160.720">
    <property type="match status" value="1"/>
</dbReference>
<dbReference type="InterPro" id="IPR004593">
    <property type="entry name" value="SbcD"/>
</dbReference>
<evidence type="ECO:0000256" key="1">
    <source>
        <dbReference type="ARBA" id="ARBA00010555"/>
    </source>
</evidence>
<dbReference type="OrthoDB" id="9773856at2"/>